<dbReference type="Proteomes" id="UP000008136">
    <property type="component" value="Chromosome"/>
</dbReference>
<organism evidence="1 2">
    <name type="scientific">Archaeoglobus veneficus (strain DSM 11195 / SNP6)</name>
    <dbReference type="NCBI Taxonomy" id="693661"/>
    <lineage>
        <taxon>Archaea</taxon>
        <taxon>Methanobacteriati</taxon>
        <taxon>Methanobacteriota</taxon>
        <taxon>Archaeoglobi</taxon>
        <taxon>Archaeoglobales</taxon>
        <taxon>Archaeoglobaceae</taxon>
        <taxon>Archaeoglobus</taxon>
    </lineage>
</organism>
<dbReference type="GeneID" id="77174596"/>
<accession>F2KSI6</accession>
<keyword evidence="2" id="KW-1185">Reference proteome</keyword>
<evidence type="ECO:0000313" key="2">
    <source>
        <dbReference type="Proteomes" id="UP000008136"/>
    </source>
</evidence>
<reference evidence="1 2" key="1">
    <citation type="submission" date="2011-03" db="EMBL/GenBank/DDBJ databases">
        <title>The complete genome of Archaeoglobus veneficus SNP6.</title>
        <authorList>
            <consortium name="US DOE Joint Genome Institute (JGI-PGF)"/>
            <person name="Lucas S."/>
            <person name="Copeland A."/>
            <person name="Lapidus A."/>
            <person name="Bruce D."/>
            <person name="Goodwin L."/>
            <person name="Pitluck S."/>
            <person name="Kyrpides N."/>
            <person name="Mavromatis K."/>
            <person name="Pagani I."/>
            <person name="Ivanova N."/>
            <person name="Mikhailova N."/>
            <person name="Lu M."/>
            <person name="Detter J.C."/>
            <person name="Tapia R."/>
            <person name="Han C."/>
            <person name="Land M."/>
            <person name="Hauser L."/>
            <person name="Markowitz V."/>
            <person name="Cheng J.-F."/>
            <person name="Hugenholtz P."/>
            <person name="Woyke T."/>
            <person name="Wu D."/>
            <person name="Spring S."/>
            <person name="Brambilla E."/>
            <person name="Klenk H.-P."/>
            <person name="Eisen J.A."/>
        </authorList>
    </citation>
    <scope>NUCLEOTIDE SEQUENCE [LARGE SCALE GENOMIC DNA]</scope>
    <source>
        <strain>SNP6</strain>
    </source>
</reference>
<dbReference type="HOGENOM" id="CLU_3210570_0_0_2"/>
<sequence length="44" mass="5068">MRFLSEFLQITDDGTLRIPKRILEKYGIKKVFIGSGNPDKTIEV</sequence>
<evidence type="ECO:0000313" key="1">
    <source>
        <dbReference type="EMBL" id="AEA48056.1"/>
    </source>
</evidence>
<protein>
    <submittedName>
        <fullName evidence="1">Uncharacterized protein</fullName>
    </submittedName>
</protein>
<gene>
    <name evidence="1" type="ordered locus">Arcve_2066</name>
</gene>
<dbReference type="KEGG" id="ave:Arcve_2066"/>
<dbReference type="RefSeq" id="WP_013684707.1">
    <property type="nucleotide sequence ID" value="NC_015320.1"/>
</dbReference>
<dbReference type="EMBL" id="CP002588">
    <property type="protein sequence ID" value="AEA48056.1"/>
    <property type="molecule type" value="Genomic_DNA"/>
</dbReference>
<name>F2KSI6_ARCVS</name>
<dbReference type="AlphaFoldDB" id="F2KSI6"/>
<dbReference type="STRING" id="693661.Arcve_2066"/>
<proteinExistence type="predicted"/>